<evidence type="ECO:0000256" key="9">
    <source>
        <dbReference type="ARBA" id="ARBA00041175"/>
    </source>
</evidence>
<dbReference type="RefSeq" id="WP_019117448.1">
    <property type="nucleotide sequence ID" value="NZ_CACRSW010000001.1"/>
</dbReference>
<evidence type="ECO:0000256" key="8">
    <source>
        <dbReference type="ARBA" id="ARBA00037387"/>
    </source>
</evidence>
<evidence type="ECO:0000256" key="6">
    <source>
        <dbReference type="ARBA" id="ARBA00022683"/>
    </source>
</evidence>
<evidence type="ECO:0000256" key="5">
    <source>
        <dbReference type="ARBA" id="ARBA00022679"/>
    </source>
</evidence>
<sequence length="151" mass="17213">MISEIIEKGLFDFYDKIDTWQDAIIKSCNKLVEKDIVDDSYAKQVIETVEKYGPYIVLIPGVAMPHCQECADGVKDTAVAFMKVENPVVFDENDRDKDAKIFFTIASENNEKHLENIAQLSDILCDEEIVEAFNQAKNVDDLIKISKKYNI</sequence>
<evidence type="ECO:0000256" key="2">
    <source>
        <dbReference type="ARBA" id="ARBA00022448"/>
    </source>
</evidence>
<proteinExistence type="predicted"/>
<dbReference type="PROSITE" id="PS51094">
    <property type="entry name" value="PTS_EIIA_TYPE_2"/>
    <property type="match status" value="1"/>
</dbReference>
<dbReference type="Gene3D" id="3.40.930.10">
    <property type="entry name" value="Mannitol-specific EII, Chain A"/>
    <property type="match status" value="1"/>
</dbReference>
<evidence type="ECO:0000256" key="4">
    <source>
        <dbReference type="ARBA" id="ARBA00022553"/>
    </source>
</evidence>
<evidence type="ECO:0000256" key="10">
    <source>
        <dbReference type="ARBA" id="ARBA00042072"/>
    </source>
</evidence>
<dbReference type="GO" id="GO:0016301">
    <property type="term" value="F:kinase activity"/>
    <property type="evidence" value="ECO:0007669"/>
    <property type="project" value="UniProtKB-KW"/>
</dbReference>
<evidence type="ECO:0000313" key="11">
    <source>
        <dbReference type="EMBL" id="VYS72948.1"/>
    </source>
</evidence>
<keyword evidence="3" id="KW-0963">Cytoplasm</keyword>
<dbReference type="CDD" id="cd00211">
    <property type="entry name" value="PTS_IIA_fru"/>
    <property type="match status" value="1"/>
</dbReference>
<dbReference type="InterPro" id="IPR016152">
    <property type="entry name" value="PTrfase/Anion_transptr"/>
</dbReference>
<name>A0A6N2QXQ3_9FIRM</name>
<dbReference type="InterPro" id="IPR051351">
    <property type="entry name" value="Ascorbate-PTS_EIIA_comp"/>
</dbReference>
<reference evidence="11" key="1">
    <citation type="submission" date="2019-11" db="EMBL/GenBank/DDBJ databases">
        <authorList>
            <person name="Feng L."/>
        </authorList>
    </citation>
    <scope>NUCLEOTIDE SEQUENCE</scope>
    <source>
        <strain evidence="11">AvaginalisLFYP127</strain>
    </source>
</reference>
<accession>A0A6N2QXQ3</accession>
<dbReference type="GO" id="GO:0009401">
    <property type="term" value="P:phosphoenolpyruvate-dependent sugar phosphotransferase system"/>
    <property type="evidence" value="ECO:0007669"/>
    <property type="project" value="UniProtKB-KW"/>
</dbReference>
<dbReference type="PANTHER" id="PTHR36203">
    <property type="entry name" value="ASCORBATE-SPECIFIC PTS SYSTEM EIIA COMPONENT"/>
    <property type="match status" value="1"/>
</dbReference>
<evidence type="ECO:0000256" key="3">
    <source>
        <dbReference type="ARBA" id="ARBA00022490"/>
    </source>
</evidence>
<keyword evidence="6" id="KW-0598">Phosphotransferase system</keyword>
<dbReference type="PANTHER" id="PTHR36203:SF1">
    <property type="entry name" value="ASCORBATE-SPECIFIC PTS SYSTEM EIIA COMPONENT"/>
    <property type="match status" value="1"/>
</dbReference>
<dbReference type="InterPro" id="IPR002178">
    <property type="entry name" value="PTS_EIIA_type-2_dom"/>
</dbReference>
<dbReference type="SUPFAM" id="SSF55804">
    <property type="entry name" value="Phoshotransferase/anion transport protein"/>
    <property type="match status" value="1"/>
</dbReference>
<comment type="subcellular location">
    <subcellularLocation>
        <location evidence="1">Cytoplasm</location>
    </subcellularLocation>
</comment>
<dbReference type="GO" id="GO:0005737">
    <property type="term" value="C:cytoplasm"/>
    <property type="evidence" value="ECO:0007669"/>
    <property type="project" value="UniProtKB-SubCell"/>
</dbReference>
<evidence type="ECO:0000256" key="7">
    <source>
        <dbReference type="ARBA" id="ARBA00022777"/>
    </source>
</evidence>
<keyword evidence="7" id="KW-0418">Kinase</keyword>
<keyword evidence="5 11" id="KW-0808">Transferase</keyword>
<dbReference type="AlphaFoldDB" id="A0A6N2QXQ3"/>
<protein>
    <recommendedName>
        <fullName evidence="9">Ascorbate-specific PTS system EIIA component</fullName>
    </recommendedName>
    <alternativeName>
        <fullName evidence="10">Ascorbate-specific phosphotransferase enzyme IIA component</fullName>
    </alternativeName>
</protein>
<organism evidence="11">
    <name type="scientific">Anaerococcus vaginalis</name>
    <dbReference type="NCBI Taxonomy" id="33037"/>
    <lineage>
        <taxon>Bacteria</taxon>
        <taxon>Bacillati</taxon>
        <taxon>Bacillota</taxon>
        <taxon>Tissierellia</taxon>
        <taxon>Tissierellales</taxon>
        <taxon>Peptoniphilaceae</taxon>
        <taxon>Anaerococcus</taxon>
    </lineage>
</organism>
<dbReference type="Pfam" id="PF00359">
    <property type="entry name" value="PTS_EIIA_2"/>
    <property type="match status" value="1"/>
</dbReference>
<keyword evidence="2" id="KW-0813">Transport</keyword>
<keyword evidence="4" id="KW-0597">Phosphoprotein</keyword>
<dbReference type="EMBL" id="CACRSW010000001">
    <property type="protein sequence ID" value="VYS72948.1"/>
    <property type="molecule type" value="Genomic_DNA"/>
</dbReference>
<gene>
    <name evidence="11" type="primary">ulaC</name>
    <name evidence="11" type="ORF">AVLFYP127_00062</name>
</gene>
<comment type="function">
    <text evidence="8">The phosphoenolpyruvate-dependent sugar phosphotransferase system (sugar PTS), a major carbohydrate active transport system, catalyzes the phosphorylation of incoming sugar substrates concomitantly with their translocation across the cell membrane. The enzyme II UlaABC PTS system is involved in ascorbate transport.</text>
</comment>
<evidence type="ECO:0000256" key="1">
    <source>
        <dbReference type="ARBA" id="ARBA00004496"/>
    </source>
</evidence>